<organism evidence="10 11">
    <name type="scientific">Siphonobacter aquaeclarae</name>
    <dbReference type="NCBI Taxonomy" id="563176"/>
    <lineage>
        <taxon>Bacteria</taxon>
        <taxon>Pseudomonadati</taxon>
        <taxon>Bacteroidota</taxon>
        <taxon>Cytophagia</taxon>
        <taxon>Cytophagales</taxon>
        <taxon>Cytophagaceae</taxon>
        <taxon>Siphonobacter</taxon>
    </lineage>
</organism>
<reference evidence="10 11" key="1">
    <citation type="submission" date="2016-10" db="EMBL/GenBank/DDBJ databases">
        <authorList>
            <person name="de Groot N.N."/>
        </authorList>
    </citation>
    <scope>NUCLEOTIDE SEQUENCE [LARGE SCALE GENOMIC DNA]</scope>
    <source>
        <strain evidence="10 11">DSM 21668</strain>
    </source>
</reference>
<dbReference type="EMBL" id="FNGS01000004">
    <property type="protein sequence ID" value="SDM10749.1"/>
    <property type="molecule type" value="Genomic_DNA"/>
</dbReference>
<dbReference type="GO" id="GO:0015288">
    <property type="term" value="F:porin activity"/>
    <property type="evidence" value="ECO:0007669"/>
    <property type="project" value="TreeGrafter"/>
</dbReference>
<evidence type="ECO:0000256" key="2">
    <source>
        <dbReference type="ARBA" id="ARBA00007613"/>
    </source>
</evidence>
<evidence type="ECO:0000256" key="4">
    <source>
        <dbReference type="ARBA" id="ARBA00022452"/>
    </source>
</evidence>
<gene>
    <name evidence="10" type="ORF">SAMN04488090_2650</name>
</gene>
<evidence type="ECO:0000313" key="11">
    <source>
        <dbReference type="Proteomes" id="UP000198901"/>
    </source>
</evidence>
<keyword evidence="4" id="KW-1134">Transmembrane beta strand</keyword>
<evidence type="ECO:0000313" key="10">
    <source>
        <dbReference type="EMBL" id="SDM10749.1"/>
    </source>
</evidence>
<dbReference type="Proteomes" id="UP000198901">
    <property type="component" value="Unassembled WGS sequence"/>
</dbReference>
<evidence type="ECO:0000256" key="5">
    <source>
        <dbReference type="ARBA" id="ARBA00022692"/>
    </source>
</evidence>
<evidence type="ECO:0000256" key="3">
    <source>
        <dbReference type="ARBA" id="ARBA00022448"/>
    </source>
</evidence>
<feature type="signal peptide" evidence="9">
    <location>
        <begin position="1"/>
        <end position="19"/>
    </location>
</feature>
<comment type="subcellular location">
    <subcellularLocation>
        <location evidence="1">Cell outer membrane</location>
    </subcellularLocation>
</comment>
<dbReference type="InterPro" id="IPR003423">
    <property type="entry name" value="OMP_efflux"/>
</dbReference>
<dbReference type="Gene3D" id="1.20.1600.10">
    <property type="entry name" value="Outer membrane efflux proteins (OEP)"/>
    <property type="match status" value="1"/>
</dbReference>
<dbReference type="InterPro" id="IPR051906">
    <property type="entry name" value="TolC-like"/>
</dbReference>
<dbReference type="PANTHER" id="PTHR30026">
    <property type="entry name" value="OUTER MEMBRANE PROTEIN TOLC"/>
    <property type="match status" value="1"/>
</dbReference>
<proteinExistence type="inferred from homology"/>
<keyword evidence="9" id="KW-0732">Signal</keyword>
<feature type="coiled-coil region" evidence="8">
    <location>
        <begin position="198"/>
        <end position="232"/>
    </location>
</feature>
<evidence type="ECO:0000256" key="8">
    <source>
        <dbReference type="SAM" id="Coils"/>
    </source>
</evidence>
<keyword evidence="3" id="KW-0813">Transport</keyword>
<protein>
    <submittedName>
        <fullName evidence="10">Outer membrane protein TolC</fullName>
    </submittedName>
</protein>
<keyword evidence="11" id="KW-1185">Reference proteome</keyword>
<dbReference type="RefSeq" id="WP_093202768.1">
    <property type="nucleotide sequence ID" value="NZ_FNGS01000004.1"/>
</dbReference>
<dbReference type="Pfam" id="PF02321">
    <property type="entry name" value="OEP"/>
    <property type="match status" value="2"/>
</dbReference>
<dbReference type="AlphaFoldDB" id="A0A1G9QI97"/>
<keyword evidence="6" id="KW-0472">Membrane</keyword>
<comment type="similarity">
    <text evidence="2">Belongs to the outer membrane factor (OMF) (TC 1.B.17) family.</text>
</comment>
<keyword evidence="7" id="KW-0998">Cell outer membrane</keyword>
<dbReference type="SUPFAM" id="SSF56954">
    <property type="entry name" value="Outer membrane efflux proteins (OEP)"/>
    <property type="match status" value="1"/>
</dbReference>
<dbReference type="GO" id="GO:1990281">
    <property type="term" value="C:efflux pump complex"/>
    <property type="evidence" value="ECO:0007669"/>
    <property type="project" value="TreeGrafter"/>
</dbReference>
<name>A0A1G9QI97_9BACT</name>
<sequence length="437" mass="48050">MKKIGILLILAIAGTHAGAQSISLEKAKEQALQHNRLLSIQQEKVRENEFKVAEARTKNKPMLMASGNYIFNGITKDLAIPAGSFGNLGGNPLPQKDVKLFEGKHNLLLGSVMAYQPISQLGKIKVGVKVAEADVDIAKTQVSKAELGILEGVEKLYYGLLINRKQLDEARVNVLLTQAKLYDVESALAAGKTDEVYKVGLQADLANQEQKILQITNQMEDYQADLKNLLGSTDTTQLVPEELTGLAQTVQPLSWYLNQAQSGNPDIKLAGQTIAKADYGIEAARKDKLPNIGVIGGYTYQNLIADLPGHNYFLGLNLSWNIYDFGKRKAGENQRASQKKQAEEYLAYTRDDVSAKIGKAYRKVTQTQRLVAVAEKAAGFRREEIRLKTNAREAGLKLDKDLLESKANLAKAEQDLYSAQMGLRLALNELENLAGVR</sequence>
<accession>A0A1G9QI97</accession>
<evidence type="ECO:0000256" key="7">
    <source>
        <dbReference type="ARBA" id="ARBA00023237"/>
    </source>
</evidence>
<keyword evidence="5" id="KW-0812">Transmembrane</keyword>
<dbReference type="GO" id="GO:0015562">
    <property type="term" value="F:efflux transmembrane transporter activity"/>
    <property type="evidence" value="ECO:0007669"/>
    <property type="project" value="InterPro"/>
</dbReference>
<evidence type="ECO:0000256" key="6">
    <source>
        <dbReference type="ARBA" id="ARBA00023136"/>
    </source>
</evidence>
<evidence type="ECO:0000256" key="1">
    <source>
        <dbReference type="ARBA" id="ARBA00004442"/>
    </source>
</evidence>
<keyword evidence="8" id="KW-0175">Coiled coil</keyword>
<dbReference type="PANTHER" id="PTHR30026:SF20">
    <property type="entry name" value="OUTER MEMBRANE PROTEIN TOLC"/>
    <property type="match status" value="1"/>
</dbReference>
<evidence type="ECO:0000256" key="9">
    <source>
        <dbReference type="SAM" id="SignalP"/>
    </source>
</evidence>
<feature type="chain" id="PRO_5011695997" evidence="9">
    <location>
        <begin position="20"/>
        <end position="437"/>
    </location>
</feature>
<dbReference type="OrthoDB" id="1413034at2"/>
<dbReference type="STRING" id="563176.SAMN04488090_2650"/>
<dbReference type="GO" id="GO:0009279">
    <property type="term" value="C:cell outer membrane"/>
    <property type="evidence" value="ECO:0007669"/>
    <property type="project" value="UniProtKB-SubCell"/>
</dbReference>